<dbReference type="Proteomes" id="UP001499930">
    <property type="component" value="Unassembled WGS sequence"/>
</dbReference>
<keyword evidence="1" id="KW-0808">Transferase</keyword>
<comment type="caution">
    <text evidence="4">The sequence shown here is derived from an EMBL/GenBank/DDBJ whole genome shotgun (WGS) entry which is preliminary data.</text>
</comment>
<dbReference type="InterPro" id="IPR006218">
    <property type="entry name" value="DAHP1/KDSA"/>
</dbReference>
<dbReference type="InterPro" id="IPR013785">
    <property type="entry name" value="Aldolase_TIM"/>
</dbReference>
<proteinExistence type="predicted"/>
<evidence type="ECO:0000256" key="2">
    <source>
        <dbReference type="SAM" id="MobiDB-lite"/>
    </source>
</evidence>
<sequence length="368" mass="38427">MLIELRPGTSREAAEEVAARAGAHEDVTAWPVCLAGRSFVVVSGDESLVRVPDSPAVLARRPTPDGHWLVRRESGVAPREVTIGPAPPSGPPRSGSAAPRTAPGEPGKPGEAGDVIRGAVVGGPRLWWAAGPCALESPSDALETAMAVRAQGAHALRAGLYKTRSSPYHFPGKGRRGLETLAEIRRAAAIPVITEVCDPREVPATAEVADCLQVDGRQMDNRPLLAELGAQPRPVLLMRRPQASLDDWLRAAEFVLSRGNNAVVLCAGASGTPPLPGFGAIAALRARTGLPVVFDPSHSTRSASLVAPASLAAAAYGADGLLIESCPKPGRMYRPGDAAHMFPPESLADLVSACERTRDSARSLAVPR</sequence>
<dbReference type="InterPro" id="IPR052899">
    <property type="entry name" value="Class-I_DAHP_synthase"/>
</dbReference>
<dbReference type="PANTHER" id="PTHR43018:SF1">
    <property type="entry name" value="PROTEIN AROA(G)"/>
    <property type="match status" value="1"/>
</dbReference>
<dbReference type="PANTHER" id="PTHR43018">
    <property type="entry name" value="PHOSPHO-2-DEHYDRO-3-DEOXYHEPTONATE ALDOLASE"/>
    <property type="match status" value="1"/>
</dbReference>
<dbReference type="EMBL" id="BAAAWD010000003">
    <property type="protein sequence ID" value="GAA2988388.1"/>
    <property type="molecule type" value="Genomic_DNA"/>
</dbReference>
<feature type="region of interest" description="Disordered" evidence="2">
    <location>
        <begin position="73"/>
        <end position="113"/>
    </location>
</feature>
<feature type="domain" description="DAHP synthetase I/KDSA" evidence="3">
    <location>
        <begin position="123"/>
        <end position="335"/>
    </location>
</feature>
<evidence type="ECO:0000313" key="4">
    <source>
        <dbReference type="EMBL" id="GAA2988388.1"/>
    </source>
</evidence>
<keyword evidence="5" id="KW-1185">Reference proteome</keyword>
<dbReference type="Gene3D" id="3.20.20.70">
    <property type="entry name" value="Aldolase class I"/>
    <property type="match status" value="1"/>
</dbReference>
<reference evidence="5" key="1">
    <citation type="journal article" date="2019" name="Int. J. Syst. Evol. Microbiol.">
        <title>The Global Catalogue of Microorganisms (GCM) 10K type strain sequencing project: providing services to taxonomists for standard genome sequencing and annotation.</title>
        <authorList>
            <consortium name="The Broad Institute Genomics Platform"/>
            <consortium name="The Broad Institute Genome Sequencing Center for Infectious Disease"/>
            <person name="Wu L."/>
            <person name="Ma J."/>
        </authorList>
    </citation>
    <scope>NUCLEOTIDE SEQUENCE [LARGE SCALE GENOMIC DNA]</scope>
    <source>
        <strain evidence="5">JCM 3106</strain>
    </source>
</reference>
<feature type="compositionally biased region" description="Low complexity" evidence="2">
    <location>
        <begin position="92"/>
        <end position="105"/>
    </location>
</feature>
<gene>
    <name evidence="4" type="ORF">GCM10017559_05300</name>
</gene>
<organism evidence="4 5">
    <name type="scientific">Streptosporangium longisporum</name>
    <dbReference type="NCBI Taxonomy" id="46187"/>
    <lineage>
        <taxon>Bacteria</taxon>
        <taxon>Bacillati</taxon>
        <taxon>Actinomycetota</taxon>
        <taxon>Actinomycetes</taxon>
        <taxon>Streptosporangiales</taxon>
        <taxon>Streptosporangiaceae</taxon>
        <taxon>Streptosporangium</taxon>
    </lineage>
</organism>
<evidence type="ECO:0000259" key="3">
    <source>
        <dbReference type="Pfam" id="PF00793"/>
    </source>
</evidence>
<protein>
    <recommendedName>
        <fullName evidence="3">DAHP synthetase I/KDSA domain-containing protein</fullName>
    </recommendedName>
</protein>
<dbReference type="RefSeq" id="WP_344887653.1">
    <property type="nucleotide sequence ID" value="NZ_BAAAWD010000003.1"/>
</dbReference>
<evidence type="ECO:0000256" key="1">
    <source>
        <dbReference type="ARBA" id="ARBA00022679"/>
    </source>
</evidence>
<dbReference type="SUPFAM" id="SSF51569">
    <property type="entry name" value="Aldolase"/>
    <property type="match status" value="1"/>
</dbReference>
<evidence type="ECO:0000313" key="5">
    <source>
        <dbReference type="Proteomes" id="UP001499930"/>
    </source>
</evidence>
<dbReference type="Pfam" id="PF00793">
    <property type="entry name" value="DAHP_synth_1"/>
    <property type="match status" value="1"/>
</dbReference>
<accession>A0ABP6K764</accession>
<name>A0ABP6K764_9ACTN</name>